<comment type="caution">
    <text evidence="1">The sequence shown here is derived from an EMBL/GenBank/DDBJ whole genome shotgun (WGS) entry which is preliminary data.</text>
</comment>
<reference evidence="1" key="1">
    <citation type="journal article" date="2015" name="Nature">
        <title>Complex archaea that bridge the gap between prokaryotes and eukaryotes.</title>
        <authorList>
            <person name="Spang A."/>
            <person name="Saw J.H."/>
            <person name="Jorgensen S.L."/>
            <person name="Zaremba-Niedzwiedzka K."/>
            <person name="Martijn J."/>
            <person name="Lind A.E."/>
            <person name="van Eijk R."/>
            <person name="Schleper C."/>
            <person name="Guy L."/>
            <person name="Ettema T.J."/>
        </authorList>
    </citation>
    <scope>NUCLEOTIDE SEQUENCE</scope>
</reference>
<organism evidence="1">
    <name type="scientific">marine sediment metagenome</name>
    <dbReference type="NCBI Taxonomy" id="412755"/>
    <lineage>
        <taxon>unclassified sequences</taxon>
        <taxon>metagenomes</taxon>
        <taxon>ecological metagenomes</taxon>
    </lineage>
</organism>
<accession>A0A0F9KN64</accession>
<dbReference type="AlphaFoldDB" id="A0A0F9KN64"/>
<sequence>MSNPNPMNSRCGLEDCDCEYTIGGLLRRLELIMENCTAGLHPSQTPREKDEVFRMIHRSARLTVEQTRADPCPCAHTQAHEYDTSCPCFQLGYEAERRPIGS</sequence>
<dbReference type="EMBL" id="LAZR01014604">
    <property type="protein sequence ID" value="KKM16760.1"/>
    <property type="molecule type" value="Genomic_DNA"/>
</dbReference>
<protein>
    <submittedName>
        <fullName evidence="1">Uncharacterized protein</fullName>
    </submittedName>
</protein>
<gene>
    <name evidence="1" type="ORF">LCGC14_1682580</name>
</gene>
<proteinExistence type="predicted"/>
<name>A0A0F9KN64_9ZZZZ</name>
<evidence type="ECO:0000313" key="1">
    <source>
        <dbReference type="EMBL" id="KKM16760.1"/>
    </source>
</evidence>